<dbReference type="PANTHER" id="PTHR45266">
    <property type="entry name" value="OXALOACETATE DECARBOXYLASE ALPHA CHAIN"/>
    <property type="match status" value="1"/>
</dbReference>
<dbReference type="Gene3D" id="2.40.50.100">
    <property type="match status" value="1"/>
</dbReference>
<dbReference type="Pfam" id="PF00364">
    <property type="entry name" value="Biotin_lipoyl"/>
    <property type="match status" value="1"/>
</dbReference>
<dbReference type="NCBIfam" id="NF004547">
    <property type="entry name" value="PRK05889.1"/>
    <property type="match status" value="1"/>
</dbReference>
<dbReference type="Proteomes" id="UP001501057">
    <property type="component" value="Unassembled WGS sequence"/>
</dbReference>
<dbReference type="InterPro" id="IPR000089">
    <property type="entry name" value="Biotin_lipoyl"/>
</dbReference>
<sequence length="75" mass="7841">MIAARADIVANVWKIVVREGDPVNAGDELAVLESMKMEIPVIASASGHVSRICVNEGQIVQEGDVVVEIDGTPGA</sequence>
<keyword evidence="1" id="KW-0092">Biotin</keyword>
<keyword evidence="4" id="KW-1185">Reference proteome</keyword>
<feature type="domain" description="Lipoyl-binding" evidence="2">
    <location>
        <begin position="1"/>
        <end position="70"/>
    </location>
</feature>
<comment type="caution">
    <text evidence="3">The sequence shown here is derived from an EMBL/GenBank/DDBJ whole genome shotgun (WGS) entry which is preliminary data.</text>
</comment>
<evidence type="ECO:0000313" key="4">
    <source>
        <dbReference type="Proteomes" id="UP001501057"/>
    </source>
</evidence>
<dbReference type="PANTHER" id="PTHR45266:SF3">
    <property type="entry name" value="OXALOACETATE DECARBOXYLASE ALPHA CHAIN"/>
    <property type="match status" value="1"/>
</dbReference>
<evidence type="ECO:0000259" key="2">
    <source>
        <dbReference type="PROSITE" id="PS50968"/>
    </source>
</evidence>
<proteinExistence type="predicted"/>
<gene>
    <name evidence="3" type="ORF">GCM10009710_18100</name>
</gene>
<dbReference type="EMBL" id="BAAAME010000004">
    <property type="protein sequence ID" value="GAA1738179.1"/>
    <property type="molecule type" value="Genomic_DNA"/>
</dbReference>
<organism evidence="3 4">
    <name type="scientific">Aeromicrobium alkaliterrae</name>
    <dbReference type="NCBI Taxonomy" id="302168"/>
    <lineage>
        <taxon>Bacteria</taxon>
        <taxon>Bacillati</taxon>
        <taxon>Actinomycetota</taxon>
        <taxon>Actinomycetes</taxon>
        <taxon>Propionibacteriales</taxon>
        <taxon>Nocardioidaceae</taxon>
        <taxon>Aeromicrobium</taxon>
    </lineage>
</organism>
<name>A0ABP4VVQ2_9ACTN</name>
<dbReference type="InterPro" id="IPR011053">
    <property type="entry name" value="Single_hybrid_motif"/>
</dbReference>
<protein>
    <submittedName>
        <fullName evidence="3">Biotin/lipoyl-binding carrier protein</fullName>
    </submittedName>
</protein>
<evidence type="ECO:0000256" key="1">
    <source>
        <dbReference type="ARBA" id="ARBA00023267"/>
    </source>
</evidence>
<accession>A0ABP4VVQ2</accession>
<reference evidence="4" key="1">
    <citation type="journal article" date="2019" name="Int. J. Syst. Evol. Microbiol.">
        <title>The Global Catalogue of Microorganisms (GCM) 10K type strain sequencing project: providing services to taxonomists for standard genome sequencing and annotation.</title>
        <authorList>
            <consortium name="The Broad Institute Genomics Platform"/>
            <consortium name="The Broad Institute Genome Sequencing Center for Infectious Disease"/>
            <person name="Wu L."/>
            <person name="Ma J."/>
        </authorList>
    </citation>
    <scope>NUCLEOTIDE SEQUENCE [LARGE SCALE GENOMIC DNA]</scope>
    <source>
        <strain evidence="4">JCM 13518</strain>
    </source>
</reference>
<dbReference type="CDD" id="cd06850">
    <property type="entry name" value="biotinyl_domain"/>
    <property type="match status" value="1"/>
</dbReference>
<dbReference type="RefSeq" id="WP_344200328.1">
    <property type="nucleotide sequence ID" value="NZ_BAAAME010000004.1"/>
</dbReference>
<evidence type="ECO:0000313" key="3">
    <source>
        <dbReference type="EMBL" id="GAA1738179.1"/>
    </source>
</evidence>
<dbReference type="SUPFAM" id="SSF51230">
    <property type="entry name" value="Single hybrid motif"/>
    <property type="match status" value="1"/>
</dbReference>
<dbReference type="PROSITE" id="PS50968">
    <property type="entry name" value="BIOTINYL_LIPOYL"/>
    <property type="match status" value="1"/>
</dbReference>
<dbReference type="InterPro" id="IPR050709">
    <property type="entry name" value="Biotin_Carboxyl_Carrier/Decarb"/>
</dbReference>